<comment type="caution">
    <text evidence="2">The sequence shown here is derived from an EMBL/GenBank/DDBJ whole genome shotgun (WGS) entry which is preliminary data.</text>
</comment>
<sequence length="710" mass="75222">MVNKDEPALAPSSRRRQVGERDAPTETPLKRRKTGAAPTSAGGQAARQAPPTPPSSSSSRRRTAASNTLSGTSSPSSPKLLVKLDGRVYRPPSPGDPRTKLEFEADLLLAGPPETVEDLEHARRDKRRREVEEAMRRERAKETMSSPGAKGKGKAKGASRLLTFDSSDEEDVRGARKPALSAASTPQRTRPHRAVTPPPRPAFPLGLTSPSPSTSSSSSAPLGFPFALQPSPRQRASTTAPLPAPLAALLALHSAVERALILHLSTSGSGSSLASTLSDVSDSGDDATATVRMPNLVDLATLSRMLESTGKRFGEDELRRLVWAWQGADDAPRANPAAAADNEVGGLGFVVSRARTAAAAAPGRVAQTYGVGISVSVRANPQLPKFELVSPGRAARTRDQAPPSPSSVGKGREGMSIVALWTQGKEARRVEMERRLRRWSERQVVVKREEGEAAADEDSDLHFTTTTASFSTTGGVPLAALPLLAPAVTAVPSTSTPSPTKKRSAPISTLLGPPADLPVASPGDFVGALLQGKPVGRGTKAGSAADRAAARRERIQAKQTAQQQSAYHSSFSALSSGESSPSKRSLKRHGDVSAPTPSEDTPVTPFEQHKRNAMLSRLGSVADVVAMRCAGRPTPLEEVCTAVANSPLLNIGFDEASQAVSFLATHFPDFLYLKLVGQERWVYLRGVQKAVDVKERVREELARAQEAMKA</sequence>
<feature type="compositionally biased region" description="Low complexity" evidence="1">
    <location>
        <begin position="565"/>
        <end position="582"/>
    </location>
</feature>
<feature type="region of interest" description="Disordered" evidence="1">
    <location>
        <begin position="531"/>
        <end position="606"/>
    </location>
</feature>
<dbReference type="AlphaFoldDB" id="A0A5C5G102"/>
<feature type="compositionally biased region" description="Basic and acidic residues" evidence="1">
    <location>
        <begin position="118"/>
        <end position="142"/>
    </location>
</feature>
<organism evidence="2 3">
    <name type="scientific">Rhodotorula diobovata</name>
    <dbReference type="NCBI Taxonomy" id="5288"/>
    <lineage>
        <taxon>Eukaryota</taxon>
        <taxon>Fungi</taxon>
        <taxon>Dikarya</taxon>
        <taxon>Basidiomycota</taxon>
        <taxon>Pucciniomycotina</taxon>
        <taxon>Microbotryomycetes</taxon>
        <taxon>Sporidiobolales</taxon>
        <taxon>Sporidiobolaceae</taxon>
        <taxon>Rhodotorula</taxon>
    </lineage>
</organism>
<feature type="region of interest" description="Disordered" evidence="1">
    <location>
        <begin position="267"/>
        <end position="288"/>
    </location>
</feature>
<gene>
    <name evidence="2" type="ORF">DMC30DRAFT_415380</name>
</gene>
<feature type="region of interest" description="Disordered" evidence="1">
    <location>
        <begin position="490"/>
        <end position="515"/>
    </location>
</feature>
<keyword evidence="3" id="KW-1185">Reference proteome</keyword>
<proteinExistence type="predicted"/>
<dbReference type="Proteomes" id="UP000311382">
    <property type="component" value="Unassembled WGS sequence"/>
</dbReference>
<evidence type="ECO:0000256" key="1">
    <source>
        <dbReference type="SAM" id="MobiDB-lite"/>
    </source>
</evidence>
<accession>A0A5C5G102</accession>
<dbReference type="OrthoDB" id="3366139at2759"/>
<feature type="compositionally biased region" description="Low complexity" evidence="1">
    <location>
        <begin position="64"/>
        <end position="78"/>
    </location>
</feature>
<feature type="compositionally biased region" description="Low complexity" evidence="1">
    <location>
        <begin position="490"/>
        <end position="499"/>
    </location>
</feature>
<dbReference type="InterPro" id="IPR038090">
    <property type="entry name" value="Cdt1_C_WH_dom_sf"/>
</dbReference>
<feature type="region of interest" description="Disordered" evidence="1">
    <location>
        <begin position="1"/>
        <end position="239"/>
    </location>
</feature>
<protein>
    <submittedName>
        <fullName evidence="2">Uncharacterized protein</fullName>
    </submittedName>
</protein>
<reference evidence="2 3" key="1">
    <citation type="submission" date="2019-03" db="EMBL/GenBank/DDBJ databases">
        <title>Rhodosporidium diobovatum UCD-FST 08-225 genome sequencing, assembly, and annotation.</title>
        <authorList>
            <person name="Fakankun I.U."/>
            <person name="Fristensky B."/>
            <person name="Levin D.B."/>
        </authorList>
    </citation>
    <scope>NUCLEOTIDE SEQUENCE [LARGE SCALE GENOMIC DNA]</scope>
    <source>
        <strain evidence="2 3">UCD-FST 08-225</strain>
    </source>
</reference>
<feature type="compositionally biased region" description="Low complexity" evidence="1">
    <location>
        <begin position="40"/>
        <end position="49"/>
    </location>
</feature>
<feature type="compositionally biased region" description="Low complexity" evidence="1">
    <location>
        <begin position="203"/>
        <end position="227"/>
    </location>
</feature>
<name>A0A5C5G102_9BASI</name>
<dbReference type="Gene3D" id="1.10.10.1420">
    <property type="entry name" value="DNA replication factor Cdt1, C-terminal WH domain"/>
    <property type="match status" value="1"/>
</dbReference>
<evidence type="ECO:0000313" key="2">
    <source>
        <dbReference type="EMBL" id="TNY22149.1"/>
    </source>
</evidence>
<evidence type="ECO:0000313" key="3">
    <source>
        <dbReference type="Proteomes" id="UP000311382"/>
    </source>
</evidence>
<feature type="region of interest" description="Disordered" evidence="1">
    <location>
        <begin position="391"/>
        <end position="412"/>
    </location>
</feature>
<dbReference type="EMBL" id="SOZI01000030">
    <property type="protein sequence ID" value="TNY22149.1"/>
    <property type="molecule type" value="Genomic_DNA"/>
</dbReference>
<feature type="compositionally biased region" description="Low complexity" evidence="1">
    <location>
        <begin position="267"/>
        <end position="281"/>
    </location>
</feature>